<feature type="transmembrane region" description="Helical" evidence="1">
    <location>
        <begin position="141"/>
        <end position="158"/>
    </location>
</feature>
<feature type="transmembrane region" description="Helical" evidence="1">
    <location>
        <begin position="111"/>
        <end position="129"/>
    </location>
</feature>
<evidence type="ECO:0000313" key="2">
    <source>
        <dbReference type="EMBL" id="OGZ61944.1"/>
    </source>
</evidence>
<comment type="caution">
    <text evidence="2">The sequence shown here is derived from an EMBL/GenBank/DDBJ whole genome shotgun (WGS) entry which is preliminary data.</text>
</comment>
<keyword evidence="1" id="KW-1133">Transmembrane helix</keyword>
<dbReference type="AlphaFoldDB" id="A0A1G2HHG5"/>
<reference evidence="2 3" key="1">
    <citation type="journal article" date="2016" name="Nat. Commun.">
        <title>Thousands of microbial genomes shed light on interconnected biogeochemical processes in an aquifer system.</title>
        <authorList>
            <person name="Anantharaman K."/>
            <person name="Brown C.T."/>
            <person name="Hug L.A."/>
            <person name="Sharon I."/>
            <person name="Castelle C.J."/>
            <person name="Probst A.J."/>
            <person name="Thomas B.C."/>
            <person name="Singh A."/>
            <person name="Wilkins M.J."/>
            <person name="Karaoz U."/>
            <person name="Brodie E.L."/>
            <person name="Williams K.H."/>
            <person name="Hubbard S.S."/>
            <person name="Banfield J.F."/>
        </authorList>
    </citation>
    <scope>NUCLEOTIDE SEQUENCE [LARGE SCALE GENOMIC DNA]</scope>
</reference>
<evidence type="ECO:0000256" key="1">
    <source>
        <dbReference type="SAM" id="Phobius"/>
    </source>
</evidence>
<feature type="transmembrane region" description="Helical" evidence="1">
    <location>
        <begin position="26"/>
        <end position="48"/>
    </location>
</feature>
<keyword evidence="1" id="KW-0812">Transmembrane</keyword>
<dbReference type="EMBL" id="MHOI01000006">
    <property type="protein sequence ID" value="OGZ61944.1"/>
    <property type="molecule type" value="Genomic_DNA"/>
</dbReference>
<keyword evidence="1" id="KW-0472">Membrane</keyword>
<feature type="transmembrane region" description="Helical" evidence="1">
    <location>
        <begin position="60"/>
        <end position="78"/>
    </location>
</feature>
<sequence>MREAATKVKDVCIVVTKGEFGVRSGLFWITTAFTLLLFSIFILQFVLGVEKSDGGTGVKLPKGIIEIYLTFLSLYVMAKEMETFLEVSELPANGDGRKNIVNLYRKRRGEMAVLAWVGFIILLAALDAFTDIGNEKDREQVLNSVTPIVLTAGALWAGSNRIGMMVKVASKIRKLWRDELSKNDS</sequence>
<protein>
    <submittedName>
        <fullName evidence="2">Uncharacterized protein</fullName>
    </submittedName>
</protein>
<evidence type="ECO:0000313" key="3">
    <source>
        <dbReference type="Proteomes" id="UP000179153"/>
    </source>
</evidence>
<name>A0A1G2HHG5_9BACT</name>
<proteinExistence type="predicted"/>
<organism evidence="2 3">
    <name type="scientific">Candidatus Spechtbacteria bacterium RIFCSPLOWO2_01_FULL_46_10</name>
    <dbReference type="NCBI Taxonomy" id="1802163"/>
    <lineage>
        <taxon>Bacteria</taxon>
        <taxon>Candidatus Spechtiibacteriota</taxon>
    </lineage>
</organism>
<dbReference type="STRING" id="1802163.A2932_01895"/>
<dbReference type="Proteomes" id="UP000179153">
    <property type="component" value="Unassembled WGS sequence"/>
</dbReference>
<accession>A0A1G2HHG5</accession>
<gene>
    <name evidence="2" type="ORF">A2932_01895</name>
</gene>